<accession>A0ABS1EGD2</accession>
<proteinExistence type="predicted"/>
<protein>
    <submittedName>
        <fullName evidence="1">Helix-turn-helix domain-containing protein</fullName>
    </submittedName>
</protein>
<dbReference type="Proteomes" id="UP000635316">
    <property type="component" value="Unassembled WGS sequence"/>
</dbReference>
<gene>
    <name evidence="1" type="ORF">JHL22_12695</name>
</gene>
<organism evidence="1 2">
    <name type="scientific">Advenella mandrilli</name>
    <dbReference type="NCBI Taxonomy" id="2800330"/>
    <lineage>
        <taxon>Bacteria</taxon>
        <taxon>Pseudomonadati</taxon>
        <taxon>Pseudomonadota</taxon>
        <taxon>Betaproteobacteria</taxon>
        <taxon>Burkholderiales</taxon>
        <taxon>Alcaligenaceae</taxon>
    </lineage>
</organism>
<evidence type="ECO:0000313" key="1">
    <source>
        <dbReference type="EMBL" id="MBK1782072.1"/>
    </source>
</evidence>
<keyword evidence="2" id="KW-1185">Reference proteome</keyword>
<comment type="caution">
    <text evidence="1">The sequence shown here is derived from an EMBL/GenBank/DDBJ whole genome shotgun (WGS) entry which is preliminary data.</text>
</comment>
<dbReference type="InterPro" id="IPR009057">
    <property type="entry name" value="Homeodomain-like_sf"/>
</dbReference>
<dbReference type="RefSeq" id="WP_200238115.1">
    <property type="nucleotide sequence ID" value="NZ_JAENGP010000014.1"/>
</dbReference>
<reference evidence="1 2" key="1">
    <citation type="submission" date="2020-12" db="EMBL/GenBank/DDBJ databases">
        <authorList>
            <person name="Lu T."/>
            <person name="Wang Q."/>
            <person name="Han X."/>
        </authorList>
    </citation>
    <scope>NUCLEOTIDE SEQUENCE [LARGE SCALE GENOMIC DNA]</scope>
    <source>
        <strain evidence="1 2">WQ 585</strain>
    </source>
</reference>
<dbReference type="EMBL" id="JAENGP010000014">
    <property type="protein sequence ID" value="MBK1782072.1"/>
    <property type="molecule type" value="Genomic_DNA"/>
</dbReference>
<dbReference type="Pfam" id="PF13565">
    <property type="entry name" value="HTH_32"/>
    <property type="match status" value="1"/>
</dbReference>
<sequence>MSSDAGLVCRRRYISSSTLRKWWRRYQQNDINALINKSRRPKSSPTTMVANIEEQLILSMLCSHNLCARRIQRKFSRLHGITLGTATLHNILTRNEVIMAIDTYGLPTLIDDQLVGDETTFY</sequence>
<name>A0ABS1EGD2_9BURK</name>
<evidence type="ECO:0000313" key="2">
    <source>
        <dbReference type="Proteomes" id="UP000635316"/>
    </source>
</evidence>
<dbReference type="SUPFAM" id="SSF46689">
    <property type="entry name" value="Homeodomain-like"/>
    <property type="match status" value="1"/>
</dbReference>